<dbReference type="InterPro" id="IPR001296">
    <property type="entry name" value="Glyco_trans_1"/>
</dbReference>
<reference evidence="4" key="1">
    <citation type="submission" date="2019-10" db="EMBL/GenBank/DDBJ databases">
        <authorList>
            <consortium name="Genoscope - CEA"/>
            <person name="William W."/>
        </authorList>
    </citation>
    <scope>NUCLEOTIDE SEQUENCE [LARGE SCALE GENOMIC DNA]</scope>
    <source>
        <strain evidence="4">BBR_PRJEB10992</strain>
    </source>
</reference>
<dbReference type="Pfam" id="PF13439">
    <property type="entry name" value="Glyco_transf_4"/>
    <property type="match status" value="1"/>
</dbReference>
<proteinExistence type="predicted"/>
<organism evidence="4 5">
    <name type="scientific">Planktothrix serta PCC 8927</name>
    <dbReference type="NCBI Taxonomy" id="671068"/>
    <lineage>
        <taxon>Bacteria</taxon>
        <taxon>Bacillati</taxon>
        <taxon>Cyanobacteriota</taxon>
        <taxon>Cyanophyceae</taxon>
        <taxon>Oscillatoriophycideae</taxon>
        <taxon>Oscillatoriales</taxon>
        <taxon>Microcoleaceae</taxon>
        <taxon>Planktothrix</taxon>
    </lineage>
</organism>
<evidence type="ECO:0000256" key="1">
    <source>
        <dbReference type="ARBA" id="ARBA00022679"/>
    </source>
</evidence>
<accession>A0A7Z9BIL1</accession>
<dbReference type="OrthoDB" id="9802525at2"/>
<gene>
    <name evidence="4" type="ORF">PL8927_330048</name>
</gene>
<dbReference type="Pfam" id="PF00534">
    <property type="entry name" value="Glycos_transf_1"/>
    <property type="match status" value="1"/>
</dbReference>
<keyword evidence="5" id="KW-1185">Reference proteome</keyword>
<dbReference type="PANTHER" id="PTHR46401">
    <property type="entry name" value="GLYCOSYLTRANSFERASE WBBK-RELATED"/>
    <property type="match status" value="1"/>
</dbReference>
<evidence type="ECO:0000313" key="4">
    <source>
        <dbReference type="EMBL" id="VXD14920.1"/>
    </source>
</evidence>
<name>A0A7Z9BIL1_9CYAN</name>
<evidence type="ECO:0000259" key="2">
    <source>
        <dbReference type="Pfam" id="PF00534"/>
    </source>
</evidence>
<feature type="domain" description="Glycosyltransferase subfamily 4-like N-terminal" evidence="3">
    <location>
        <begin position="69"/>
        <end position="173"/>
    </location>
</feature>
<dbReference type="InterPro" id="IPR028098">
    <property type="entry name" value="Glyco_trans_4-like_N"/>
</dbReference>
<dbReference type="AlphaFoldDB" id="A0A7Z9BIL1"/>
<feature type="domain" description="Glycosyl transferase family 1" evidence="2">
    <location>
        <begin position="195"/>
        <end position="342"/>
    </location>
</feature>
<keyword evidence="1" id="KW-0808">Transferase</keyword>
<dbReference type="EMBL" id="CZCU02000106">
    <property type="protein sequence ID" value="VXD14920.1"/>
    <property type="molecule type" value="Genomic_DNA"/>
</dbReference>
<dbReference type="Gene3D" id="3.40.50.2000">
    <property type="entry name" value="Glycogen Phosphorylase B"/>
    <property type="match status" value="2"/>
</dbReference>
<dbReference type="SUPFAM" id="SSF53756">
    <property type="entry name" value="UDP-Glycosyltransferase/glycogen phosphorylase"/>
    <property type="match status" value="1"/>
</dbReference>
<evidence type="ECO:0000259" key="3">
    <source>
        <dbReference type="Pfam" id="PF13439"/>
    </source>
</evidence>
<dbReference type="GO" id="GO:0016757">
    <property type="term" value="F:glycosyltransferase activity"/>
    <property type="evidence" value="ECO:0007669"/>
    <property type="project" value="InterPro"/>
</dbReference>
<sequence length="389" mass="44416">MIKSQHQYTILAPNIFGFKGGIQTYTTFFLQGLQLIDSQAKYQVLLKYDKSCPENHQFLPQTEFHCFGRFSRWLQSCFMTLKMLHLALQNPSLIFICSHVNYSGICYYLKRLFKVRYWVIAHGLEVWDLKSIQLQKALYDADKIIAVSNYTRDRLIQEQNLNSKQVIVLPNTFEPTQFKIASKPEYLLERYHLTAQQPIILSVTRLGKSARYKGYDQILQALVLIRQFFPNIHYILVGKGDDTPRIKALIRQLGLEDNVTLTGFVSDQELCDHYNLCDLFALPSQGEGFGIVYLEALACGKPVLAGNQDGAVDPLLGGELGCLVEPTDIEAIALNLLQILQGIYPNPILYKPQQLRKNTIKQFGIEQFQSKLRKLIDIYPACGVKPISK</sequence>
<dbReference type="GO" id="GO:0009103">
    <property type="term" value="P:lipopolysaccharide biosynthetic process"/>
    <property type="evidence" value="ECO:0007669"/>
    <property type="project" value="TreeGrafter"/>
</dbReference>
<dbReference type="Proteomes" id="UP000184550">
    <property type="component" value="Unassembled WGS sequence"/>
</dbReference>
<comment type="caution">
    <text evidence="4">The sequence shown here is derived from an EMBL/GenBank/DDBJ whole genome shotgun (WGS) entry which is preliminary data.</text>
</comment>
<evidence type="ECO:0000313" key="5">
    <source>
        <dbReference type="Proteomes" id="UP000184550"/>
    </source>
</evidence>
<dbReference type="PANTHER" id="PTHR46401:SF2">
    <property type="entry name" value="GLYCOSYLTRANSFERASE WBBK-RELATED"/>
    <property type="match status" value="1"/>
</dbReference>
<dbReference type="RefSeq" id="WP_083619038.1">
    <property type="nucleotide sequence ID" value="NZ_LR734850.1"/>
</dbReference>
<protein>
    <submittedName>
        <fullName evidence="4">Glycosyltransferase</fullName>
    </submittedName>
</protein>